<accession>A0A1T4LWA3</accession>
<dbReference type="RefSeq" id="WP_078933642.1">
    <property type="nucleotide sequence ID" value="NZ_FUWG01000013.1"/>
</dbReference>
<sequence length="187" mass="20095">MKKLIFAAAVTLAFAGCASNKVQKAADKVPAVIGAEGVERPQWVLSGMESDDGIYAVGSGKMSTRANSLKVAQTNGRAELTRTVQVTLKNVITTYAEDTGVKDDVLNYMEEATVQRAAGILSGSKQADYWVDADETVFVLMYLPYNAVTPAANDIVTEYSVDKKTEITEAKVAEALKKYNLLNSASE</sequence>
<dbReference type="AlphaFoldDB" id="A0A1T4LWA3"/>
<evidence type="ECO:0000256" key="1">
    <source>
        <dbReference type="SAM" id="SignalP"/>
    </source>
</evidence>
<reference evidence="2 3" key="1">
    <citation type="submission" date="2017-02" db="EMBL/GenBank/DDBJ databases">
        <authorList>
            <person name="Peterson S.W."/>
        </authorList>
    </citation>
    <scope>NUCLEOTIDE SEQUENCE [LARGE SCALE GENOMIC DNA]</scope>
    <source>
        <strain evidence="2 3">ATCC BAA-908</strain>
    </source>
</reference>
<proteinExistence type="predicted"/>
<keyword evidence="1" id="KW-0732">Signal</keyword>
<gene>
    <name evidence="2" type="ORF">SAMN02745149_01743</name>
</gene>
<evidence type="ECO:0000313" key="3">
    <source>
        <dbReference type="Proteomes" id="UP000190423"/>
    </source>
</evidence>
<dbReference type="EMBL" id="FUWG01000013">
    <property type="protein sequence ID" value="SJZ58965.1"/>
    <property type="molecule type" value="Genomic_DNA"/>
</dbReference>
<keyword evidence="3" id="KW-1185">Reference proteome</keyword>
<dbReference type="GeneID" id="78317024"/>
<feature type="chain" id="PRO_5012820650" evidence="1">
    <location>
        <begin position="19"/>
        <end position="187"/>
    </location>
</feature>
<keyword evidence="2" id="KW-0449">Lipoprotein</keyword>
<dbReference type="Proteomes" id="UP000190423">
    <property type="component" value="Unassembled WGS sequence"/>
</dbReference>
<dbReference type="PROSITE" id="PS51257">
    <property type="entry name" value="PROKAR_LIPOPROTEIN"/>
    <property type="match status" value="1"/>
</dbReference>
<evidence type="ECO:0000313" key="2">
    <source>
        <dbReference type="EMBL" id="SJZ58965.1"/>
    </source>
</evidence>
<protein>
    <submittedName>
        <fullName evidence="2">LPP20 lipoprotein</fullName>
    </submittedName>
</protein>
<organism evidence="2 3">
    <name type="scientific">Treponema porcinum</name>
    <dbReference type="NCBI Taxonomy" id="261392"/>
    <lineage>
        <taxon>Bacteria</taxon>
        <taxon>Pseudomonadati</taxon>
        <taxon>Spirochaetota</taxon>
        <taxon>Spirochaetia</taxon>
        <taxon>Spirochaetales</taxon>
        <taxon>Treponemataceae</taxon>
        <taxon>Treponema</taxon>
    </lineage>
</organism>
<dbReference type="OrthoDB" id="374253at2"/>
<name>A0A1T4LWA3_TREPO</name>
<feature type="signal peptide" evidence="1">
    <location>
        <begin position="1"/>
        <end position="18"/>
    </location>
</feature>
<dbReference type="STRING" id="261392.SAMN02745149_01743"/>